<proteinExistence type="predicted"/>
<reference evidence="1 2" key="1">
    <citation type="submission" date="2009-01" db="EMBL/GenBank/DDBJ databases">
        <authorList>
            <person name="Qin X."/>
            <person name="Bachman B."/>
            <person name="Battles P."/>
            <person name="Bell A."/>
            <person name="Bess C."/>
            <person name="Bickham C."/>
            <person name="Chaboub L."/>
            <person name="Chen D."/>
            <person name="Coyle M."/>
            <person name="Deiros D.R."/>
            <person name="Dinh H."/>
            <person name="Forbes L."/>
            <person name="Fowler G."/>
            <person name="Francisco L."/>
            <person name="Fu Q."/>
            <person name="Gubbala S."/>
            <person name="Hale W."/>
            <person name="Han Y."/>
            <person name="Hemphill L."/>
            <person name="Highlander S.K."/>
            <person name="Hirani K."/>
            <person name="Hogues M."/>
            <person name="Jackson L."/>
            <person name="Jakkamsetti A."/>
            <person name="Javaid M."/>
            <person name="Jiang H."/>
            <person name="Korchina V."/>
            <person name="Kovar C."/>
            <person name="Lara F."/>
            <person name="Lee S."/>
            <person name="Mata R."/>
            <person name="Mathew T."/>
            <person name="Moen C."/>
            <person name="Morales K."/>
            <person name="Munidasa M."/>
            <person name="Nazareth L."/>
            <person name="Ngo R."/>
            <person name="Nguyen L."/>
            <person name="Okwuonu G."/>
            <person name="Ongeri F."/>
            <person name="Patil S."/>
            <person name="Petrosino J."/>
            <person name="Pham C."/>
            <person name="Pham P."/>
            <person name="Pu L.-L."/>
            <person name="Puazo M."/>
            <person name="Raj R."/>
            <person name="Reid J."/>
            <person name="Rouhana J."/>
            <person name="Saada N."/>
            <person name="Shang Y."/>
            <person name="Simmons D."/>
            <person name="Thornton R."/>
            <person name="Warren J."/>
            <person name="Weissenberger G."/>
            <person name="Zhang J."/>
            <person name="Zhang L."/>
            <person name="Zhou C."/>
            <person name="Zhu D."/>
            <person name="Muzny D."/>
            <person name="Worley K."/>
            <person name="Gibbs R."/>
        </authorList>
    </citation>
    <scope>NUCLEOTIDE SEQUENCE [LARGE SCALE GENOMIC DNA]</scope>
    <source>
        <strain evidence="1 2">ATCC 33300</strain>
    </source>
</reference>
<sequence>MKKIKGIKVGRDIYVFSEQIKMFSFSYFNLFLLENRMMPNKRNEIFFNSSQTSSLITGLKKLLDQLLEAGYEEPNQMHLQKYPTRYEKITFCEKVYILNYRTSEIGQLAYSIKVLMDFLDNSVIDKKEVIFMLED</sequence>
<dbReference type="EMBL" id="ACHB01000097">
    <property type="protein sequence ID" value="EEI89965.1"/>
    <property type="molecule type" value="Genomic_DNA"/>
</dbReference>
<gene>
    <name evidence="1" type="ORF">HMPREF0765_4470</name>
</gene>
<dbReference type="Proteomes" id="UP000006241">
    <property type="component" value="Unassembled WGS sequence"/>
</dbReference>
<name>C2G4G4_SPHSI</name>
<evidence type="ECO:0000313" key="2">
    <source>
        <dbReference type="Proteomes" id="UP000006241"/>
    </source>
</evidence>
<evidence type="ECO:0000313" key="1">
    <source>
        <dbReference type="EMBL" id="EEI89965.1"/>
    </source>
</evidence>
<dbReference type="RefSeq" id="WP_003004257.1">
    <property type="nucleotide sequence ID" value="NZ_GG668630.1"/>
</dbReference>
<accession>C2G4G4</accession>
<dbReference type="AlphaFoldDB" id="C2G4G4"/>
<dbReference type="HOGENOM" id="CLU_1884458_0_0_10"/>
<protein>
    <submittedName>
        <fullName evidence="1">Uncharacterized protein</fullName>
    </submittedName>
</protein>
<organism evidence="1 2">
    <name type="scientific">Sphingobacterium spiritivorum ATCC 33300</name>
    <dbReference type="NCBI Taxonomy" id="525372"/>
    <lineage>
        <taxon>Bacteria</taxon>
        <taxon>Pseudomonadati</taxon>
        <taxon>Bacteroidota</taxon>
        <taxon>Sphingobacteriia</taxon>
        <taxon>Sphingobacteriales</taxon>
        <taxon>Sphingobacteriaceae</taxon>
        <taxon>Sphingobacterium</taxon>
    </lineage>
</organism>
<comment type="caution">
    <text evidence="1">The sequence shown here is derived from an EMBL/GenBank/DDBJ whole genome shotgun (WGS) entry which is preliminary data.</text>
</comment>